<evidence type="ECO:0000313" key="4">
    <source>
        <dbReference type="EMBL" id="KXK62061.1"/>
    </source>
</evidence>
<dbReference type="AlphaFoldDB" id="A0A136PU79"/>
<evidence type="ECO:0000313" key="5">
    <source>
        <dbReference type="Proteomes" id="UP000070620"/>
    </source>
</evidence>
<comment type="caution">
    <text evidence="4">The sequence shown here is derived from an EMBL/GenBank/DDBJ whole genome shotgun (WGS) entry which is preliminary data.</text>
</comment>
<evidence type="ECO:0000256" key="1">
    <source>
        <dbReference type="ARBA" id="ARBA00004319"/>
    </source>
</evidence>
<dbReference type="SUPFAM" id="SSF51182">
    <property type="entry name" value="RmlC-like cupins"/>
    <property type="match status" value="1"/>
</dbReference>
<organism evidence="4 5">
    <name type="scientific">Micromonospora rosaria</name>
    <dbReference type="NCBI Taxonomy" id="47874"/>
    <lineage>
        <taxon>Bacteria</taxon>
        <taxon>Bacillati</taxon>
        <taxon>Actinomycetota</taxon>
        <taxon>Actinomycetes</taxon>
        <taxon>Micromonosporales</taxon>
        <taxon>Micromonosporaceae</taxon>
        <taxon>Micromonospora</taxon>
    </lineage>
</organism>
<comment type="subcellular location">
    <subcellularLocation>
        <location evidence="1">Endoplasmic reticulum lumen</location>
    </subcellularLocation>
</comment>
<keyword evidence="2" id="KW-0675">Receptor</keyword>
<dbReference type="InterPro" id="IPR000526">
    <property type="entry name" value="Auxin-bd"/>
</dbReference>
<gene>
    <name evidence="4" type="ORF">AWW66_10465</name>
</gene>
<evidence type="ECO:0000256" key="2">
    <source>
        <dbReference type="ARBA" id="ARBA00023170"/>
    </source>
</evidence>
<evidence type="ECO:0008006" key="6">
    <source>
        <dbReference type="Google" id="ProtNLM"/>
    </source>
</evidence>
<dbReference type="Gene3D" id="2.60.120.10">
    <property type="entry name" value="Jelly Rolls"/>
    <property type="match status" value="1"/>
</dbReference>
<proteinExistence type="predicted"/>
<keyword evidence="5" id="KW-1185">Reference proteome</keyword>
<evidence type="ECO:0000256" key="3">
    <source>
        <dbReference type="ARBA" id="ARBA00023294"/>
    </source>
</evidence>
<dbReference type="EMBL" id="LRQV01000027">
    <property type="protein sequence ID" value="KXK62061.1"/>
    <property type="molecule type" value="Genomic_DNA"/>
</dbReference>
<reference evidence="4 5" key="1">
    <citation type="submission" date="2016-01" db="EMBL/GenBank/DDBJ databases">
        <title>Whole genome sequence and analysis of Micromonospora rosaria DSM 803, which can produce antibacterial substance rosamicin.</title>
        <authorList>
            <person name="Yang H."/>
            <person name="He X."/>
            <person name="Zhu D."/>
        </authorList>
    </citation>
    <scope>NUCLEOTIDE SEQUENCE [LARGE SCALE GENOMIC DNA]</scope>
    <source>
        <strain evidence="4 5">DSM 803</strain>
    </source>
</reference>
<dbReference type="InterPro" id="IPR011051">
    <property type="entry name" value="RmlC_Cupin_sf"/>
</dbReference>
<dbReference type="GO" id="GO:0009734">
    <property type="term" value="P:auxin-activated signaling pathway"/>
    <property type="evidence" value="ECO:0007669"/>
    <property type="project" value="UniProtKB-KW"/>
</dbReference>
<dbReference type="RefSeq" id="WP_067363411.1">
    <property type="nucleotide sequence ID" value="NZ_JBIUBN010000010.1"/>
</dbReference>
<dbReference type="Pfam" id="PF02041">
    <property type="entry name" value="Auxin_BP"/>
    <property type="match status" value="1"/>
</dbReference>
<dbReference type="Proteomes" id="UP000070620">
    <property type="component" value="Unassembled WGS sequence"/>
</dbReference>
<accession>A0A136PU79</accession>
<dbReference type="InterPro" id="IPR014710">
    <property type="entry name" value="RmlC-like_jellyroll"/>
</dbReference>
<sequence length="101" mass="11001">MQADIVQVGTKLVYQDDRVRIWTLDLAPGEETTVHQHPCDYVYVVLSPGQTETVVTDGTVLPGDDAVGDAVYHEAGKPHLLRNVGDTPYANVIVELLSTGR</sequence>
<dbReference type="GO" id="GO:0010011">
    <property type="term" value="F:auxin binding"/>
    <property type="evidence" value="ECO:0007669"/>
    <property type="project" value="InterPro"/>
</dbReference>
<protein>
    <recommendedName>
        <fullName evidence="6">Cupin</fullName>
    </recommendedName>
</protein>
<name>A0A136PU79_9ACTN</name>
<keyword evidence="3" id="KW-0927">Auxin signaling pathway</keyword>